<dbReference type="Proteomes" id="UP000649232">
    <property type="component" value="Unassembled WGS sequence"/>
</dbReference>
<organism evidence="1 2">
    <name type="scientific">Paraglaciecola chathamensis</name>
    <dbReference type="NCBI Taxonomy" id="368405"/>
    <lineage>
        <taxon>Bacteria</taxon>
        <taxon>Pseudomonadati</taxon>
        <taxon>Pseudomonadota</taxon>
        <taxon>Gammaproteobacteria</taxon>
        <taxon>Alteromonadales</taxon>
        <taxon>Alteromonadaceae</taxon>
        <taxon>Paraglaciecola</taxon>
    </lineage>
</organism>
<dbReference type="EMBL" id="JAEILT010000025">
    <property type="protein sequence ID" value="MBJ2137853.1"/>
    <property type="molecule type" value="Genomic_DNA"/>
</dbReference>
<proteinExistence type="predicted"/>
<protein>
    <recommendedName>
        <fullName evidence="3">Lipoprotein</fullName>
    </recommendedName>
</protein>
<evidence type="ECO:0000313" key="2">
    <source>
        <dbReference type="Proteomes" id="UP000649232"/>
    </source>
</evidence>
<accession>A0ABS0WHD2</accession>
<dbReference type="PROSITE" id="PS51257">
    <property type="entry name" value="PROKAR_LIPOPROTEIN"/>
    <property type="match status" value="1"/>
</dbReference>
<gene>
    <name evidence="1" type="ORF">JEU11_15440</name>
</gene>
<reference evidence="1 2" key="1">
    <citation type="submission" date="2020-12" db="EMBL/GenBank/DDBJ databases">
        <title>Draft genome sequences of nine environmental bacterial isolates colonizing plastic.</title>
        <authorList>
            <person name="Borre I."/>
            <person name="Sonnenschein E.C."/>
        </authorList>
    </citation>
    <scope>NUCLEOTIDE SEQUENCE [LARGE SCALE GENOMIC DNA]</scope>
    <source>
        <strain evidence="1 2">IB30</strain>
    </source>
</reference>
<sequence length="102" mass="10955">MFKKGSLLAISIGALAGCNQQNIAIDQESLCEVKGWQKDVTAASCEVGQKVVYLPSSFGNEQLPIIFAAVNCDHRFSIALTKGGVSCIYSPLESDEQKETTN</sequence>
<comment type="caution">
    <text evidence="1">The sequence shown here is derived from an EMBL/GenBank/DDBJ whole genome shotgun (WGS) entry which is preliminary data.</text>
</comment>
<evidence type="ECO:0000313" key="1">
    <source>
        <dbReference type="EMBL" id="MBJ2137853.1"/>
    </source>
</evidence>
<evidence type="ECO:0008006" key="3">
    <source>
        <dbReference type="Google" id="ProtNLM"/>
    </source>
</evidence>
<dbReference type="RefSeq" id="WP_052017988.1">
    <property type="nucleotide sequence ID" value="NZ_JAEILT010000025.1"/>
</dbReference>
<name>A0ABS0WHD2_9ALTE</name>